<dbReference type="Gene3D" id="3.10.450.50">
    <property type="match status" value="1"/>
</dbReference>
<feature type="region of interest" description="Disordered" evidence="1">
    <location>
        <begin position="163"/>
        <end position="186"/>
    </location>
</feature>
<protein>
    <recommendedName>
        <fullName evidence="4">SnoaL-like domain-containing protein</fullName>
    </recommendedName>
</protein>
<gene>
    <name evidence="2" type="ORF">TRAPUB_6551</name>
</gene>
<keyword evidence="3" id="KW-1185">Reference proteome</keyword>
<name>A0A1M2V5M4_TRAPU</name>
<dbReference type="AlphaFoldDB" id="A0A1M2V5M4"/>
<feature type="compositionally biased region" description="Basic and acidic residues" evidence="1">
    <location>
        <begin position="164"/>
        <end position="186"/>
    </location>
</feature>
<sequence length="186" mass="19994">MSFARQPTRTQLLESAQALCAAFAAKADVGALLAHFSSTHQISALEHGLPLLAPFLGRPFAGRAGPASVPAYFELLQQHLTYEDMSFGPYVVDAEASRVSVKGSAKFTWAEGAGKGQAWDETFVYILDFDQDAKVTDYQVWADSGAAYLARKGELSQLTAIDSASKDKAEDKPADDQSDTKTLVDA</sequence>
<evidence type="ECO:0000256" key="1">
    <source>
        <dbReference type="SAM" id="MobiDB-lite"/>
    </source>
</evidence>
<dbReference type="InterPro" id="IPR032710">
    <property type="entry name" value="NTF2-like_dom_sf"/>
</dbReference>
<comment type="caution">
    <text evidence="2">The sequence shown here is derived from an EMBL/GenBank/DDBJ whole genome shotgun (WGS) entry which is preliminary data.</text>
</comment>
<evidence type="ECO:0000313" key="2">
    <source>
        <dbReference type="EMBL" id="OJT02881.1"/>
    </source>
</evidence>
<organism evidence="2 3">
    <name type="scientific">Trametes pubescens</name>
    <name type="common">White-rot fungus</name>
    <dbReference type="NCBI Taxonomy" id="154538"/>
    <lineage>
        <taxon>Eukaryota</taxon>
        <taxon>Fungi</taxon>
        <taxon>Dikarya</taxon>
        <taxon>Basidiomycota</taxon>
        <taxon>Agaricomycotina</taxon>
        <taxon>Agaricomycetes</taxon>
        <taxon>Polyporales</taxon>
        <taxon>Polyporaceae</taxon>
        <taxon>Trametes</taxon>
    </lineage>
</organism>
<dbReference type="OrthoDB" id="3352776at2759"/>
<dbReference type="SUPFAM" id="SSF54427">
    <property type="entry name" value="NTF2-like"/>
    <property type="match status" value="1"/>
</dbReference>
<dbReference type="STRING" id="154538.A0A1M2V5M4"/>
<proteinExistence type="predicted"/>
<dbReference type="EMBL" id="MNAD01001644">
    <property type="protein sequence ID" value="OJT02881.1"/>
    <property type="molecule type" value="Genomic_DNA"/>
</dbReference>
<evidence type="ECO:0008006" key="4">
    <source>
        <dbReference type="Google" id="ProtNLM"/>
    </source>
</evidence>
<accession>A0A1M2V5M4</accession>
<dbReference type="OMA" id="TEHGPEW"/>
<reference evidence="2 3" key="1">
    <citation type="submission" date="2016-10" db="EMBL/GenBank/DDBJ databases">
        <title>Genome sequence of the basidiomycete white-rot fungus Trametes pubescens.</title>
        <authorList>
            <person name="Makela M.R."/>
            <person name="Granchi Z."/>
            <person name="Peng M."/>
            <person name="De Vries R.P."/>
            <person name="Grigoriev I."/>
            <person name="Riley R."/>
            <person name="Hilden K."/>
        </authorList>
    </citation>
    <scope>NUCLEOTIDE SEQUENCE [LARGE SCALE GENOMIC DNA]</scope>
    <source>
        <strain evidence="2 3">FBCC735</strain>
    </source>
</reference>
<dbReference type="Proteomes" id="UP000184267">
    <property type="component" value="Unassembled WGS sequence"/>
</dbReference>
<evidence type="ECO:0000313" key="3">
    <source>
        <dbReference type="Proteomes" id="UP000184267"/>
    </source>
</evidence>